<evidence type="ECO:0000313" key="3">
    <source>
        <dbReference type="EMBL" id="CAF1008895.1"/>
    </source>
</evidence>
<dbReference type="AlphaFoldDB" id="A0A814HF34"/>
<evidence type="ECO:0000256" key="2">
    <source>
        <dbReference type="SAM" id="SignalP"/>
    </source>
</evidence>
<evidence type="ECO:0000313" key="4">
    <source>
        <dbReference type="Proteomes" id="UP000663852"/>
    </source>
</evidence>
<name>A0A814HF34_ADIRI</name>
<proteinExistence type="predicted"/>
<dbReference type="OrthoDB" id="10058187at2759"/>
<dbReference type="Proteomes" id="UP000663852">
    <property type="component" value="Unassembled WGS sequence"/>
</dbReference>
<feature type="signal peptide" evidence="2">
    <location>
        <begin position="1"/>
        <end position="18"/>
    </location>
</feature>
<feature type="region of interest" description="Disordered" evidence="1">
    <location>
        <begin position="450"/>
        <end position="480"/>
    </location>
</feature>
<keyword evidence="2" id="KW-0732">Signal</keyword>
<reference evidence="3" key="1">
    <citation type="submission" date="2021-02" db="EMBL/GenBank/DDBJ databases">
        <authorList>
            <person name="Nowell W R."/>
        </authorList>
    </citation>
    <scope>NUCLEOTIDE SEQUENCE</scope>
</reference>
<evidence type="ECO:0000256" key="1">
    <source>
        <dbReference type="SAM" id="MobiDB-lite"/>
    </source>
</evidence>
<gene>
    <name evidence="3" type="ORF">EDS130_LOCUS15281</name>
</gene>
<feature type="chain" id="PRO_5032895951" evidence="2">
    <location>
        <begin position="19"/>
        <end position="533"/>
    </location>
</feature>
<organism evidence="3 4">
    <name type="scientific">Adineta ricciae</name>
    <name type="common">Rotifer</name>
    <dbReference type="NCBI Taxonomy" id="249248"/>
    <lineage>
        <taxon>Eukaryota</taxon>
        <taxon>Metazoa</taxon>
        <taxon>Spiralia</taxon>
        <taxon>Gnathifera</taxon>
        <taxon>Rotifera</taxon>
        <taxon>Eurotatoria</taxon>
        <taxon>Bdelloidea</taxon>
        <taxon>Adinetida</taxon>
        <taxon>Adinetidae</taxon>
        <taxon>Adineta</taxon>
    </lineage>
</organism>
<feature type="region of interest" description="Disordered" evidence="1">
    <location>
        <begin position="499"/>
        <end position="533"/>
    </location>
</feature>
<dbReference type="EMBL" id="CAJNOJ010000064">
    <property type="protein sequence ID" value="CAF1008895.1"/>
    <property type="molecule type" value="Genomic_DNA"/>
</dbReference>
<comment type="caution">
    <text evidence="3">The sequence shown here is derived from an EMBL/GenBank/DDBJ whole genome shotgun (WGS) entry which is preliminary data.</text>
</comment>
<accession>A0A814HF34</accession>
<protein>
    <submittedName>
        <fullName evidence="3">Uncharacterized protein</fullName>
    </submittedName>
</protein>
<sequence>MLSIGICGLVIASTVVLSLIPLYTPPSEGVVSTKGRTRSFQYKFNYNRVAKRSLSSGLDPVDASSFQELNHLIRSILTKRTHVPISVAANVEQAFLDATTNVLYVGGFYTFSLFCNTNCQDQILDRTFVDNSTTQKLRNLSITNLNEQLQLSIRQNIYHFGIIDMQIAPDSSEVPIDLSYDTENAAASRRRRRRRELSLHDSNDSLTNLVQQTLWLTADSQNIPFVIASVNSLLSSSVLQLNVSVILQYPFYCVNTCLTDHVGALVSDLSNLSRVDKLQYQYNNSWYRVIMLKTIPSENYALESERMFTYEINGTTGNTSAIVAGPINDANSLDSIKAGLNATLNSSIDFVVVGASFRPIDTSPSNKLLDLSLKRGLSRRKYGRYQLIVIIRFIFLSLCDRHCQKLLLTPIFDHRDIPPPPAIMILGIKFKLPKPIIEIWYKPSPSLTTSTTTVTSDNTPTESISTDANTFTEESSTSDTTSLIIDTTTQTETISTDTNTFTEESSTSDTTSLIIDTTTQTETATTNMPDGTY</sequence>
<feature type="compositionally biased region" description="Low complexity" evidence="1">
    <location>
        <begin position="450"/>
        <end position="463"/>
    </location>
</feature>
<feature type="compositionally biased region" description="Low complexity" evidence="1">
    <location>
        <begin position="499"/>
        <end position="526"/>
    </location>
</feature>
<feature type="compositionally biased region" description="Low complexity" evidence="1">
    <location>
        <begin position="470"/>
        <end position="480"/>
    </location>
</feature>